<dbReference type="InterPro" id="IPR040239">
    <property type="entry name" value="HcpB-like"/>
</dbReference>
<dbReference type="GO" id="GO:0005758">
    <property type="term" value="C:mitochondrial intermembrane space"/>
    <property type="evidence" value="ECO:0007669"/>
    <property type="project" value="TreeGrafter"/>
</dbReference>
<dbReference type="InterPro" id="IPR011990">
    <property type="entry name" value="TPR-like_helical_dom_sf"/>
</dbReference>
<evidence type="ECO:0000256" key="2">
    <source>
        <dbReference type="ARBA" id="ARBA00022737"/>
    </source>
</evidence>
<evidence type="ECO:0000256" key="1">
    <source>
        <dbReference type="ARBA" id="ARBA00008486"/>
    </source>
</evidence>
<reference evidence="3 4" key="1">
    <citation type="journal article" date="2024" name="BMC Genomics">
        <title>De novo assembly and annotation of Popillia japonica's genome with initial clues to its potential as an invasive pest.</title>
        <authorList>
            <person name="Cucini C."/>
            <person name="Boschi S."/>
            <person name="Funari R."/>
            <person name="Cardaioli E."/>
            <person name="Iannotti N."/>
            <person name="Marturano G."/>
            <person name="Paoli F."/>
            <person name="Bruttini M."/>
            <person name="Carapelli A."/>
            <person name="Frati F."/>
            <person name="Nardi F."/>
        </authorList>
    </citation>
    <scope>NUCLEOTIDE SEQUENCE [LARGE SCALE GENOMIC DNA]</scope>
    <source>
        <strain evidence="3">DMR45628</strain>
    </source>
</reference>
<protein>
    <submittedName>
        <fullName evidence="3">Sel1 repeat</fullName>
    </submittedName>
</protein>
<organism evidence="3 4">
    <name type="scientific">Popillia japonica</name>
    <name type="common">Japanese beetle</name>
    <dbReference type="NCBI Taxonomy" id="7064"/>
    <lineage>
        <taxon>Eukaryota</taxon>
        <taxon>Metazoa</taxon>
        <taxon>Ecdysozoa</taxon>
        <taxon>Arthropoda</taxon>
        <taxon>Hexapoda</taxon>
        <taxon>Insecta</taxon>
        <taxon>Pterygota</taxon>
        <taxon>Neoptera</taxon>
        <taxon>Endopterygota</taxon>
        <taxon>Coleoptera</taxon>
        <taxon>Polyphaga</taxon>
        <taxon>Scarabaeiformia</taxon>
        <taxon>Scarabaeidae</taxon>
        <taxon>Rutelinae</taxon>
        <taxon>Popillia</taxon>
    </lineage>
</organism>
<accession>A0AAW1NB18</accession>
<dbReference type="Proteomes" id="UP001458880">
    <property type="component" value="Unassembled WGS sequence"/>
</dbReference>
<comment type="similarity">
    <text evidence="1">Belongs to the hcp beta-lactamase family.</text>
</comment>
<evidence type="ECO:0000313" key="3">
    <source>
        <dbReference type="EMBL" id="KAK9755001.1"/>
    </source>
</evidence>
<keyword evidence="4" id="KW-1185">Reference proteome</keyword>
<proteinExistence type="inferred from homology"/>
<dbReference type="PANTHER" id="PTHR13891:SF1">
    <property type="entry name" value="CYTOCHROME C OXIDASE ASSEMBLY FACTOR 7"/>
    <property type="match status" value="1"/>
</dbReference>
<keyword evidence="2" id="KW-0677">Repeat</keyword>
<dbReference type="Gene3D" id="1.25.40.10">
    <property type="entry name" value="Tetratricopeptide repeat domain"/>
    <property type="match status" value="1"/>
</dbReference>
<dbReference type="Pfam" id="PF08238">
    <property type="entry name" value="Sel1"/>
    <property type="match status" value="6"/>
</dbReference>
<dbReference type="SMART" id="SM00671">
    <property type="entry name" value="SEL1"/>
    <property type="match status" value="5"/>
</dbReference>
<gene>
    <name evidence="3" type="ORF">QE152_g924</name>
</gene>
<sequence>MTYDFKSESEVKEFLQNLGIEYRFGCYSEKKPEVCHLLGDYLEAVKKDYEKARKLYKSNCGDYLEAVKKDYEKARKLYKSNCDDYKFGKSCLKFGTYALLGKAGVKEDYRTAYEYFKKGCEQDVMDSCFNQGLLMISSPDKCTVKPDLTQAMSLLARACEGGNANSCYYASGFYISGLKKENKDNNETVEYDLPKDMKLAFKYASKGCNMGNVYCCVNLSQMYSKGEGIGKNEELAKKYKDLALEMQKEAQEIGKTLTFQEGLS</sequence>
<dbReference type="EMBL" id="JASPKY010000004">
    <property type="protein sequence ID" value="KAK9755001.1"/>
    <property type="molecule type" value="Genomic_DNA"/>
</dbReference>
<dbReference type="AlphaFoldDB" id="A0AAW1NB18"/>
<dbReference type="PANTHER" id="PTHR13891">
    <property type="entry name" value="CYTOCHROME C OXIDASE ASSEMBLY FACTOR 7"/>
    <property type="match status" value="1"/>
</dbReference>
<evidence type="ECO:0000313" key="4">
    <source>
        <dbReference type="Proteomes" id="UP001458880"/>
    </source>
</evidence>
<name>A0AAW1NB18_POPJA</name>
<comment type="caution">
    <text evidence="3">The sequence shown here is derived from an EMBL/GenBank/DDBJ whole genome shotgun (WGS) entry which is preliminary data.</text>
</comment>
<dbReference type="SUPFAM" id="SSF81901">
    <property type="entry name" value="HCP-like"/>
    <property type="match status" value="1"/>
</dbReference>
<dbReference type="InterPro" id="IPR006597">
    <property type="entry name" value="Sel1-like"/>
</dbReference>